<dbReference type="CDD" id="cd02883">
    <property type="entry name" value="NUDIX_Hydrolase"/>
    <property type="match status" value="1"/>
</dbReference>
<dbReference type="InterPro" id="IPR020476">
    <property type="entry name" value="Nudix_hydrolase"/>
</dbReference>
<protein>
    <submittedName>
        <fullName evidence="4">ADP-ribose pyrophosphatase YjhB, NUDIX family</fullName>
    </submittedName>
</protein>
<dbReference type="Proteomes" id="UP000199034">
    <property type="component" value="Unassembled WGS sequence"/>
</dbReference>
<evidence type="ECO:0000313" key="4">
    <source>
        <dbReference type="EMBL" id="SDD00559.1"/>
    </source>
</evidence>
<dbReference type="InterPro" id="IPR015797">
    <property type="entry name" value="NUDIX_hydrolase-like_dom_sf"/>
</dbReference>
<dbReference type="Pfam" id="PF00293">
    <property type="entry name" value="NUDIX"/>
    <property type="match status" value="1"/>
</dbReference>
<organism evidence="4 5">
    <name type="scientific">Nocardioides lianchengensis</name>
    <dbReference type="NCBI Taxonomy" id="1045774"/>
    <lineage>
        <taxon>Bacteria</taxon>
        <taxon>Bacillati</taxon>
        <taxon>Actinomycetota</taxon>
        <taxon>Actinomycetes</taxon>
        <taxon>Propionibacteriales</taxon>
        <taxon>Nocardioidaceae</taxon>
        <taxon>Nocardioides</taxon>
    </lineage>
</organism>
<sequence>MTATWRTAVTAFTVTQDGPRWLLVRQERLGVTRWELPGGHVEPGETLEEAAIRETEGETGVVVEVGRLLATCVHEWAEQHERRLICFFEATATCGLEVRVPSDEPALVEVGWRDPVGLDDLSLFPAPLVEQHRRGWSDAPLHFRMTHRRNASGQWEPAPVPLRPQEN</sequence>
<evidence type="ECO:0000313" key="5">
    <source>
        <dbReference type="Proteomes" id="UP000199034"/>
    </source>
</evidence>
<dbReference type="PROSITE" id="PS51462">
    <property type="entry name" value="NUDIX"/>
    <property type="match status" value="1"/>
</dbReference>
<dbReference type="AlphaFoldDB" id="A0A1G6R7F5"/>
<keyword evidence="3" id="KW-0460">Magnesium</keyword>
<dbReference type="Gene3D" id="3.90.79.10">
    <property type="entry name" value="Nucleoside Triphosphate Pyrophosphohydrolase"/>
    <property type="match status" value="1"/>
</dbReference>
<dbReference type="OrthoDB" id="9804442at2"/>
<evidence type="ECO:0000256" key="3">
    <source>
        <dbReference type="ARBA" id="ARBA00022842"/>
    </source>
</evidence>
<dbReference type="EMBL" id="FMZM01000005">
    <property type="protein sequence ID" value="SDD00559.1"/>
    <property type="molecule type" value="Genomic_DNA"/>
</dbReference>
<evidence type="ECO:0000256" key="1">
    <source>
        <dbReference type="ARBA" id="ARBA00001946"/>
    </source>
</evidence>
<dbReference type="GO" id="GO:0016787">
    <property type="term" value="F:hydrolase activity"/>
    <property type="evidence" value="ECO:0007669"/>
    <property type="project" value="UniProtKB-KW"/>
</dbReference>
<dbReference type="InterPro" id="IPR000086">
    <property type="entry name" value="NUDIX_hydrolase_dom"/>
</dbReference>
<keyword evidence="5" id="KW-1185">Reference proteome</keyword>
<proteinExistence type="predicted"/>
<gene>
    <name evidence="4" type="ORF">SAMN05421872_105183</name>
</gene>
<evidence type="ECO:0000256" key="2">
    <source>
        <dbReference type="ARBA" id="ARBA00022801"/>
    </source>
</evidence>
<accession>A0A1G6R7F5</accession>
<reference evidence="4 5" key="1">
    <citation type="submission" date="2016-10" db="EMBL/GenBank/DDBJ databases">
        <authorList>
            <person name="de Groot N.N."/>
        </authorList>
    </citation>
    <scope>NUCLEOTIDE SEQUENCE [LARGE SCALE GENOMIC DNA]</scope>
    <source>
        <strain evidence="4 5">CGMCC 4.6858</strain>
    </source>
</reference>
<dbReference type="PANTHER" id="PTHR43046">
    <property type="entry name" value="GDP-MANNOSE MANNOSYL HYDROLASE"/>
    <property type="match status" value="1"/>
</dbReference>
<dbReference type="RefSeq" id="WP_090855042.1">
    <property type="nucleotide sequence ID" value="NZ_FMZM01000005.1"/>
</dbReference>
<keyword evidence="2" id="KW-0378">Hydrolase</keyword>
<dbReference type="PRINTS" id="PR00502">
    <property type="entry name" value="NUDIXFAMILY"/>
</dbReference>
<comment type="cofactor">
    <cofactor evidence="1">
        <name>Mg(2+)</name>
        <dbReference type="ChEBI" id="CHEBI:18420"/>
    </cofactor>
</comment>
<name>A0A1G6R7F5_9ACTN</name>
<dbReference type="PANTHER" id="PTHR43046:SF12">
    <property type="entry name" value="GDP-MANNOSE MANNOSYL HYDROLASE"/>
    <property type="match status" value="1"/>
</dbReference>
<dbReference type="STRING" id="1045774.SAMN05421872_105183"/>
<dbReference type="SUPFAM" id="SSF55811">
    <property type="entry name" value="Nudix"/>
    <property type="match status" value="1"/>
</dbReference>